<dbReference type="EMBL" id="CP020928">
    <property type="protein sequence ID" value="AWF95328.1"/>
    <property type="molecule type" value="Genomic_DNA"/>
</dbReference>
<dbReference type="SUPFAM" id="SSF53448">
    <property type="entry name" value="Nucleotide-diphospho-sugar transferases"/>
    <property type="match status" value="1"/>
</dbReference>
<evidence type="ECO:0000256" key="1">
    <source>
        <dbReference type="ARBA" id="ARBA00022679"/>
    </source>
</evidence>
<dbReference type="GO" id="GO:1902012">
    <property type="term" value="P:poly(ribitol phosphate) teichoic acid biosynthetic process"/>
    <property type="evidence" value="ECO:0007669"/>
    <property type="project" value="UniProtKB-UniRule"/>
</dbReference>
<dbReference type="Proteomes" id="UP000244870">
    <property type="component" value="Chromosome"/>
</dbReference>
<dbReference type="InterPro" id="IPR034683">
    <property type="entry name" value="IspD/TarI"/>
</dbReference>
<feature type="site" description="Positions ribitol 5-phosphate for the nucleophilic attack" evidence="4">
    <location>
        <position position="215"/>
    </location>
</feature>
<comment type="similarity">
    <text evidence="4">Belongs to the IspD/TarI cytidylyltransferase family. TarI subfamily.</text>
</comment>
<keyword evidence="1 4" id="KW-0808">Transferase</keyword>
<evidence type="ECO:0000256" key="4">
    <source>
        <dbReference type="HAMAP-Rule" id="MF_02068"/>
    </source>
</evidence>
<comment type="pathway">
    <text evidence="4">Cell wall biogenesis; poly(ribitol phosphate) teichoic acid biosynthesis.</text>
</comment>
<dbReference type="GO" id="GO:0047349">
    <property type="term" value="F:D-ribitol-5-phosphate cytidylyltransferase activity"/>
    <property type="evidence" value="ECO:0007669"/>
    <property type="project" value="UniProtKB-UniRule"/>
</dbReference>
<dbReference type="FunFam" id="3.90.550.10:FF:000003">
    <property type="entry name" value="2-C-methyl-D-erythritol 4-phosphate cytidylyltransferase"/>
    <property type="match status" value="1"/>
</dbReference>
<comment type="function">
    <text evidence="4">Catalyzes the transfer of the cytidylyl group of CTP to D-ribitol 5-phosphate.</text>
</comment>
<comment type="catalytic activity">
    <reaction evidence="4">
        <text>D-ribitol 5-phosphate + CTP + H(+) = CDP-L-ribitol + diphosphate</text>
        <dbReference type="Rhea" id="RHEA:12456"/>
        <dbReference type="ChEBI" id="CHEBI:15378"/>
        <dbReference type="ChEBI" id="CHEBI:33019"/>
        <dbReference type="ChEBI" id="CHEBI:37563"/>
        <dbReference type="ChEBI" id="CHEBI:57608"/>
        <dbReference type="ChEBI" id="CHEBI:57695"/>
        <dbReference type="EC" id="2.7.7.40"/>
    </reaction>
</comment>
<dbReference type="Gene3D" id="3.90.550.10">
    <property type="entry name" value="Spore Coat Polysaccharide Biosynthesis Protein SpsA, Chain A"/>
    <property type="match status" value="1"/>
</dbReference>
<organism evidence="5 6">
    <name type="scientific">Weissella cibaria</name>
    <dbReference type="NCBI Taxonomy" id="137591"/>
    <lineage>
        <taxon>Bacteria</taxon>
        <taxon>Bacillati</taxon>
        <taxon>Bacillota</taxon>
        <taxon>Bacilli</taxon>
        <taxon>Lactobacillales</taxon>
        <taxon>Lactobacillaceae</taxon>
        <taxon>Weissella</taxon>
    </lineage>
</organism>
<keyword evidence="4" id="KW-0961">Cell wall biogenesis/degradation</keyword>
<evidence type="ECO:0000313" key="5">
    <source>
        <dbReference type="EMBL" id="AWF95328.1"/>
    </source>
</evidence>
<keyword evidence="2 4" id="KW-0548">Nucleotidyltransferase</keyword>
<dbReference type="PANTHER" id="PTHR32125:SF8">
    <property type="entry name" value="RIBITOL-5-PHOSPHATE CYTIDYLYLTRANSFERASE"/>
    <property type="match status" value="1"/>
</dbReference>
<dbReference type="Pfam" id="PF01128">
    <property type="entry name" value="IspD"/>
    <property type="match status" value="1"/>
</dbReference>
<sequence>MIYAQVMAGGIGSRMGHTERPKQFLNLADKPIIIHTLEKFSLIAEFDKIIVSIHPKWMQYAKDLIAKYIDDQRIVVIEGGAERNDTVMGAINYIKDNFGLNADDVLVMHDAVRPFISRRIIMDNIEAAKVYKAVDTVIGATDTIVRAKDGMITDIPVRDEMYQGQTPQTVNITAFETQYNNMTEEERNILSDSAKVMLLAGHKVGIVAGDESNIKVTRPYDLRIANIIARENLDVQ</sequence>
<dbReference type="HAMAP" id="MF_02068">
    <property type="entry name" value="TarI"/>
    <property type="match status" value="1"/>
</dbReference>
<feature type="site" description="Transition state stabilizer" evidence="4">
    <location>
        <position position="14"/>
    </location>
</feature>
<feature type="site" description="Positions ribitol 5-phosphate for the nucleophilic attack" evidence="4">
    <location>
        <position position="158"/>
    </location>
</feature>
<reference evidence="5 6" key="1">
    <citation type="submission" date="2017-04" db="EMBL/GenBank/DDBJ databases">
        <title>Weissella cibaria strain m2 complete genome.</title>
        <authorList>
            <person name="Pan Q."/>
            <person name="Tan M."/>
            <person name="Yao F."/>
            <person name="Su S."/>
        </authorList>
    </citation>
    <scope>NUCLEOTIDE SEQUENCE [LARGE SCALE GENOMIC DNA]</scope>
    <source>
        <strain evidence="5 6">M2</strain>
    </source>
</reference>
<dbReference type="KEGG" id="wcb:AO080_09195"/>
<dbReference type="PANTHER" id="PTHR32125">
    <property type="entry name" value="2-C-METHYL-D-ERYTHRITOL 4-PHOSPHATE CYTIDYLYLTRANSFERASE, CHLOROPLASTIC"/>
    <property type="match status" value="1"/>
</dbReference>
<dbReference type="NCBIfam" id="NF001183">
    <property type="entry name" value="PRK00155.1-3"/>
    <property type="match status" value="1"/>
</dbReference>
<dbReference type="GO" id="GO:0071555">
    <property type="term" value="P:cell wall organization"/>
    <property type="evidence" value="ECO:0007669"/>
    <property type="project" value="UniProtKB-KW"/>
</dbReference>
<name>A0A0N9XVC4_9LACO</name>
<evidence type="ECO:0000313" key="6">
    <source>
        <dbReference type="Proteomes" id="UP000244870"/>
    </source>
</evidence>
<dbReference type="GO" id="GO:0050518">
    <property type="term" value="F:2-C-methyl-D-erythritol 4-phosphate cytidylyltransferase activity"/>
    <property type="evidence" value="ECO:0007669"/>
    <property type="project" value="UniProtKB-ARBA"/>
</dbReference>
<dbReference type="InterPro" id="IPR029044">
    <property type="entry name" value="Nucleotide-diphossugar_trans"/>
</dbReference>
<dbReference type="RefSeq" id="WP_060655197.1">
    <property type="nucleotide sequence ID" value="NZ_CABJFA010000001.1"/>
</dbReference>
<dbReference type="OrthoDB" id="9806837at2"/>
<gene>
    <name evidence="4" type="primary">tarI</name>
    <name evidence="5" type="ORF">B6254_0921</name>
</gene>
<dbReference type="InterPro" id="IPR034709">
    <property type="entry name" value="TarI"/>
</dbReference>
<evidence type="ECO:0000256" key="2">
    <source>
        <dbReference type="ARBA" id="ARBA00022695"/>
    </source>
</evidence>
<evidence type="ECO:0000256" key="3">
    <source>
        <dbReference type="ARBA" id="ARBA00022944"/>
    </source>
</evidence>
<accession>A0A0N9XVC4</accession>
<dbReference type="AlphaFoldDB" id="A0A0N9XVC4"/>
<feature type="binding site" evidence="4">
    <location>
        <begin position="80"/>
        <end position="86"/>
    </location>
    <ligand>
        <name>CTP</name>
        <dbReference type="ChEBI" id="CHEBI:37563"/>
    </ligand>
</feature>
<dbReference type="UniPathway" id="UPA00790"/>
<keyword evidence="3 4" id="KW-0777">Teichoic acid biosynthesis</keyword>
<feature type="site" description="Transition state stabilizer" evidence="4">
    <location>
        <position position="22"/>
    </location>
</feature>
<dbReference type="CDD" id="cd02516">
    <property type="entry name" value="CDP-ME_synthetase"/>
    <property type="match status" value="1"/>
</dbReference>
<dbReference type="EC" id="2.7.7.40" evidence="4"/>
<comment type="caution">
    <text evidence="4">Lacks conserved residue(s) required for the propagation of feature annotation.</text>
</comment>
<proteinExistence type="inferred from homology"/>
<protein>
    <recommendedName>
        <fullName evidence="4">Ribitol-5-phosphate cytidylyltransferase</fullName>
        <ecNumber evidence="4">2.7.7.40</ecNumber>
    </recommendedName>
</protein>
<dbReference type="InterPro" id="IPR050088">
    <property type="entry name" value="IspD/TarI_cytidylyltransf_bact"/>
</dbReference>